<comment type="caution">
    <text evidence="2">The sequence shown here is derived from an EMBL/GenBank/DDBJ whole genome shotgun (WGS) entry which is preliminary data.</text>
</comment>
<evidence type="ECO:0000313" key="2">
    <source>
        <dbReference type="EMBL" id="GFD54623.1"/>
    </source>
</evidence>
<accession>A0A699X6D9</accession>
<reference evidence="2" key="1">
    <citation type="journal article" date="2019" name="Sci. Rep.">
        <title>Draft genome of Tanacetum cinerariifolium, the natural source of mosquito coil.</title>
        <authorList>
            <person name="Yamashiro T."/>
            <person name="Shiraishi A."/>
            <person name="Satake H."/>
            <person name="Nakayama K."/>
        </authorList>
    </citation>
    <scope>NUCLEOTIDE SEQUENCE</scope>
</reference>
<organism evidence="2">
    <name type="scientific">Tanacetum cinerariifolium</name>
    <name type="common">Dalmatian daisy</name>
    <name type="synonym">Chrysanthemum cinerariifolium</name>
    <dbReference type="NCBI Taxonomy" id="118510"/>
    <lineage>
        <taxon>Eukaryota</taxon>
        <taxon>Viridiplantae</taxon>
        <taxon>Streptophyta</taxon>
        <taxon>Embryophyta</taxon>
        <taxon>Tracheophyta</taxon>
        <taxon>Spermatophyta</taxon>
        <taxon>Magnoliopsida</taxon>
        <taxon>eudicotyledons</taxon>
        <taxon>Gunneridae</taxon>
        <taxon>Pentapetalae</taxon>
        <taxon>asterids</taxon>
        <taxon>campanulids</taxon>
        <taxon>Asterales</taxon>
        <taxon>Asteraceae</taxon>
        <taxon>Asteroideae</taxon>
        <taxon>Anthemideae</taxon>
        <taxon>Anthemidinae</taxon>
        <taxon>Tanacetum</taxon>
    </lineage>
</organism>
<proteinExistence type="predicted"/>
<feature type="signal peptide" evidence="1">
    <location>
        <begin position="1"/>
        <end position="19"/>
    </location>
</feature>
<dbReference type="AlphaFoldDB" id="A0A699X6D9"/>
<feature type="chain" id="PRO_5025623176" evidence="1">
    <location>
        <begin position="20"/>
        <end position="52"/>
    </location>
</feature>
<gene>
    <name evidence="2" type="ORF">Tci_926592</name>
</gene>
<name>A0A699X6D9_TANCI</name>
<sequence length="52" mass="5243">MAPALALAATLALRAVSTAVCPTSPTCPQDDQCTYTTGAVSLTVSCATDYYG</sequence>
<dbReference type="EMBL" id="BKCJ011808157">
    <property type="protein sequence ID" value="GFD54623.1"/>
    <property type="molecule type" value="Genomic_DNA"/>
</dbReference>
<evidence type="ECO:0000256" key="1">
    <source>
        <dbReference type="SAM" id="SignalP"/>
    </source>
</evidence>
<keyword evidence="1" id="KW-0732">Signal</keyword>
<protein>
    <submittedName>
        <fullName evidence="2">Uncharacterized protein</fullName>
    </submittedName>
</protein>
<feature type="non-terminal residue" evidence="2">
    <location>
        <position position="52"/>
    </location>
</feature>